<evidence type="ECO:0000313" key="3">
    <source>
        <dbReference type="EMBL" id="SCY88292.1"/>
    </source>
</evidence>
<evidence type="ECO:0000259" key="1">
    <source>
        <dbReference type="Pfam" id="PF04865"/>
    </source>
</evidence>
<dbReference type="OrthoDB" id="66218at2"/>
<reference evidence="3 4" key="1">
    <citation type="submission" date="2016-10" db="EMBL/GenBank/DDBJ databases">
        <authorList>
            <person name="de Groot N.N."/>
        </authorList>
    </citation>
    <scope>NUCLEOTIDE SEQUENCE [LARGE SCALE GENOMIC DNA]</scope>
    <source>
        <strain evidence="3 4">AA1</strain>
    </source>
</reference>
<dbReference type="Pfam" id="PF04865">
    <property type="entry name" value="Baseplate_J"/>
    <property type="match status" value="1"/>
</dbReference>
<dbReference type="InterPro" id="IPR058531">
    <property type="entry name" value="Baseplate_J_M"/>
</dbReference>
<sequence length="390" mass="42613">MAVPIPRVSKTLDECRQMVFGRVSDVHDEYIAKGWLPREMNLNKGVVRGILEVMSWSLHQVYLLLADQVRLGIPGESHGTWLDLHADQVEAPRQAMGKAKGMVHFTREASSGNVSIAKGRIVRTQPDGTGKVHRFVTTEDAVMQNGDNEVAVPVESEDYGASANVTPGQISVIVTPVPGVDAVTNRSGWLLTEGVDTESDTSLKERYRLQWKGNDGYSSNAYKRWATSVPGVLDVAVNDQHPRGQGTVDIVIRGMAGMPTDELLDKVREAIAPNAHQNDDWQVLAPSPVHVDISFVLHLKPEAVWEEIRPKADAAVRTLFAKPDESAQEAYMFGVGEDMTQDRVVGAIMNVSPHIKEVEWLAPIANITVGQSGLAILTGLTLTHVTEPEA</sequence>
<protein>
    <submittedName>
        <fullName evidence="3">Uncharacterized phage protein gp47/JayE</fullName>
    </submittedName>
</protein>
<dbReference type="EMBL" id="FMUX01000032">
    <property type="protein sequence ID" value="SCY88292.1"/>
    <property type="molecule type" value="Genomic_DNA"/>
</dbReference>
<accession>A0A1G5JIT1</accession>
<organism evidence="3 4">
    <name type="scientific">Desulfoluna spongiiphila</name>
    <dbReference type="NCBI Taxonomy" id="419481"/>
    <lineage>
        <taxon>Bacteria</taxon>
        <taxon>Pseudomonadati</taxon>
        <taxon>Thermodesulfobacteriota</taxon>
        <taxon>Desulfobacteria</taxon>
        <taxon>Desulfobacterales</taxon>
        <taxon>Desulfolunaceae</taxon>
        <taxon>Desulfoluna</taxon>
    </lineage>
</organism>
<proteinExistence type="predicted"/>
<keyword evidence="4" id="KW-1185">Reference proteome</keyword>
<dbReference type="InterPro" id="IPR052399">
    <property type="entry name" value="Phage_Baseplate_Assmbl_Protein"/>
</dbReference>
<dbReference type="AlphaFoldDB" id="A0A1G5JIT1"/>
<dbReference type="Pfam" id="PF26078">
    <property type="entry name" value="Baseplate_J_M"/>
    <property type="match status" value="1"/>
</dbReference>
<dbReference type="PANTHER" id="PTHR37829:SF3">
    <property type="entry name" value="PROTEIN JAYE-RELATED"/>
    <property type="match status" value="1"/>
</dbReference>
<evidence type="ECO:0000259" key="2">
    <source>
        <dbReference type="Pfam" id="PF26078"/>
    </source>
</evidence>
<gene>
    <name evidence="3" type="ORF">SAMN05216233_13213</name>
</gene>
<dbReference type="Proteomes" id="UP000198870">
    <property type="component" value="Unassembled WGS sequence"/>
</dbReference>
<dbReference type="InterPro" id="IPR006949">
    <property type="entry name" value="Barrel_Baseplate_J-like"/>
</dbReference>
<feature type="domain" description="Baseplate protein J-like barrel" evidence="1">
    <location>
        <begin position="103"/>
        <end position="188"/>
    </location>
</feature>
<feature type="domain" description="Baseplate J-like central" evidence="2">
    <location>
        <begin position="218"/>
        <end position="274"/>
    </location>
</feature>
<dbReference type="PANTHER" id="PTHR37829">
    <property type="entry name" value="PHAGE-LIKE ELEMENT PBSX PROTEIN XKDT"/>
    <property type="match status" value="1"/>
</dbReference>
<dbReference type="RefSeq" id="WP_092215622.1">
    <property type="nucleotide sequence ID" value="NZ_FMUX01000032.1"/>
</dbReference>
<evidence type="ECO:0000313" key="4">
    <source>
        <dbReference type="Proteomes" id="UP000198870"/>
    </source>
</evidence>
<name>A0A1G5JIT1_9BACT</name>
<dbReference type="STRING" id="419481.SAMN05216233_13213"/>